<dbReference type="Proteomes" id="UP000248975">
    <property type="component" value="Unassembled WGS sequence"/>
</dbReference>
<dbReference type="SUPFAM" id="SSF56935">
    <property type="entry name" value="Porins"/>
    <property type="match status" value="1"/>
</dbReference>
<evidence type="ECO:0000313" key="1">
    <source>
        <dbReference type="EMBL" id="PZQ94869.1"/>
    </source>
</evidence>
<organism evidence="1 2">
    <name type="scientific">Cereibacter sphaeroides</name>
    <name type="common">Rhodobacter sphaeroides</name>
    <dbReference type="NCBI Taxonomy" id="1063"/>
    <lineage>
        <taxon>Bacteria</taxon>
        <taxon>Pseudomonadati</taxon>
        <taxon>Pseudomonadota</taxon>
        <taxon>Alphaproteobacteria</taxon>
        <taxon>Rhodobacterales</taxon>
        <taxon>Paracoccaceae</taxon>
        <taxon>Cereibacter</taxon>
    </lineage>
</organism>
<evidence type="ECO:0008006" key="3">
    <source>
        <dbReference type="Google" id="ProtNLM"/>
    </source>
</evidence>
<gene>
    <name evidence="1" type="ORF">DI533_21035</name>
</gene>
<proteinExistence type="predicted"/>
<reference evidence="1 2" key="1">
    <citation type="submission" date="2017-08" db="EMBL/GenBank/DDBJ databases">
        <title>Infants hospitalized years apart are colonized by the same room-sourced microbial strains.</title>
        <authorList>
            <person name="Brooks B."/>
            <person name="Olm M.R."/>
            <person name="Firek B.A."/>
            <person name="Baker R."/>
            <person name="Thomas B.C."/>
            <person name="Morowitz M.J."/>
            <person name="Banfield J.F."/>
        </authorList>
    </citation>
    <scope>NUCLEOTIDE SEQUENCE [LARGE SCALE GENOMIC DNA]</scope>
    <source>
        <strain evidence="1">S2_003_000_R2_11</strain>
    </source>
</reference>
<sequence>MPALAQDGTGYLLTFGLNERLEYQTNPDLDVGSSDDQIESSTRLSFGILSETRTQRLRFDASTALRLIDNNEEGFSSTINNPRLRLNYDREGPRADLSFSANYRQDDVDFIRPFDDFRNDEGIIVLPEDFGDLQGSGLRRSYGGTLDMTFRKDAPLSFVVRGELSQIDYTDVTDPNLNDIRRENLSVSARFRFSDTTTGRITPSYRLYNEAGDGGTDRQTYEVRFGLNHEISESLSIDGTLGYSQVDTTEDGTSRTSDKPVGSIGLLQQMPNGTLSFDLDTRAESDGVWTTLWVGRVMQLTNGGLTARVGVTDPVGISIEPVAEILWNRELPSGQVNASLVRSVSSQQDDQTRVSSSLSLGYNYSFNNVSGIGLDFLVAHITETDENTVDRADISAFYRRALTEDWNLNVGATWTQRDEATVGNAESQSVFLTIGRNWSFRPF</sequence>
<name>A0A2W5RZK5_CERSP</name>
<evidence type="ECO:0000313" key="2">
    <source>
        <dbReference type="Proteomes" id="UP000248975"/>
    </source>
</evidence>
<accession>A0A2W5RZK5</accession>
<protein>
    <recommendedName>
        <fullName evidence="3">TIGR03016 family PEP-CTERM system-associated outer membrane protein</fullName>
    </recommendedName>
</protein>
<dbReference type="AlphaFoldDB" id="A0A2W5RZK5"/>
<dbReference type="EMBL" id="QFQS01000012">
    <property type="protein sequence ID" value="PZQ94869.1"/>
    <property type="molecule type" value="Genomic_DNA"/>
</dbReference>
<comment type="caution">
    <text evidence="1">The sequence shown here is derived from an EMBL/GenBank/DDBJ whole genome shotgun (WGS) entry which is preliminary data.</text>
</comment>